<keyword evidence="3" id="KW-1003">Cell membrane</keyword>
<keyword evidence="2" id="KW-0813">Transport</keyword>
<feature type="transmembrane region" description="Helical" evidence="4">
    <location>
        <begin position="102"/>
        <end position="120"/>
    </location>
</feature>
<dbReference type="EMBL" id="CM000760">
    <property type="protein sequence ID" value="OQU92527.1"/>
    <property type="molecule type" value="Genomic_DNA"/>
</dbReference>
<sequence>MSSAAYLLAGMADHGHLPSLFTARAPRVRHALGQHHRRHGRHRALGMSFLSFDTIVVAVTNFPCTAASGCSSSSRPWSGSAPGARTTCRGPTACPWEPPRGVAAMCAVPSAFLVLVVMAVAGWKVFVASTAFTGAGVVVYCVMAFCKGRGCFKFGRAEGQQQEGLARHDMSPPSPLSRAAARHERTYNDLYMTNGTLLREFPSEPDLASFGVVVMDEAHAHHRHPGILLGLDRNSFDFMDPPASDCSRRLRIWLQPPPRMRCP</sequence>
<dbReference type="InterPro" id="IPR027417">
    <property type="entry name" value="P-loop_NTPase"/>
</dbReference>
<dbReference type="InterPro" id="IPR044566">
    <property type="entry name" value="RMV1-like"/>
</dbReference>
<evidence type="ECO:0000256" key="3">
    <source>
        <dbReference type="ARBA" id="ARBA00022475"/>
    </source>
</evidence>
<dbReference type="PANTHER" id="PTHR45826:SF27">
    <property type="entry name" value="POLYAMINE TRANSPORTER"/>
    <property type="match status" value="1"/>
</dbReference>
<dbReference type="Gramene" id="OQU92527">
    <property type="protein sequence ID" value="OQU92527"/>
    <property type="gene ID" value="SORBI_3001G357650"/>
</dbReference>
<protein>
    <recommendedName>
        <fullName evidence="7">Helicase ATP-binding domain-containing protein</fullName>
    </recommendedName>
</protein>
<evidence type="ECO:0000256" key="1">
    <source>
        <dbReference type="ARBA" id="ARBA00004651"/>
    </source>
</evidence>
<evidence type="ECO:0008006" key="7">
    <source>
        <dbReference type="Google" id="ProtNLM"/>
    </source>
</evidence>
<dbReference type="AlphaFoldDB" id="A0A1Z5S9D6"/>
<dbReference type="InParanoid" id="A0A1Z5S9D6"/>
<keyword evidence="4" id="KW-1133">Transmembrane helix</keyword>
<accession>A0A1Z5S9D6</accession>
<evidence type="ECO:0000313" key="5">
    <source>
        <dbReference type="EMBL" id="OQU92527.1"/>
    </source>
</evidence>
<dbReference type="Proteomes" id="UP000000768">
    <property type="component" value="Chromosome 1"/>
</dbReference>
<organism evidence="5 6">
    <name type="scientific">Sorghum bicolor</name>
    <name type="common">Sorghum</name>
    <name type="synonym">Sorghum vulgare</name>
    <dbReference type="NCBI Taxonomy" id="4558"/>
    <lineage>
        <taxon>Eukaryota</taxon>
        <taxon>Viridiplantae</taxon>
        <taxon>Streptophyta</taxon>
        <taxon>Embryophyta</taxon>
        <taxon>Tracheophyta</taxon>
        <taxon>Spermatophyta</taxon>
        <taxon>Magnoliopsida</taxon>
        <taxon>Liliopsida</taxon>
        <taxon>Poales</taxon>
        <taxon>Poaceae</taxon>
        <taxon>PACMAD clade</taxon>
        <taxon>Panicoideae</taxon>
        <taxon>Andropogonodae</taxon>
        <taxon>Andropogoneae</taxon>
        <taxon>Sorghinae</taxon>
        <taxon>Sorghum</taxon>
    </lineage>
</organism>
<reference evidence="5 6" key="1">
    <citation type="journal article" date="2009" name="Nature">
        <title>The Sorghum bicolor genome and the diversification of grasses.</title>
        <authorList>
            <person name="Paterson A.H."/>
            <person name="Bowers J.E."/>
            <person name="Bruggmann R."/>
            <person name="Dubchak I."/>
            <person name="Grimwood J."/>
            <person name="Gundlach H."/>
            <person name="Haberer G."/>
            <person name="Hellsten U."/>
            <person name="Mitros T."/>
            <person name="Poliakov A."/>
            <person name="Schmutz J."/>
            <person name="Spannagl M."/>
            <person name="Tang H."/>
            <person name="Wang X."/>
            <person name="Wicker T."/>
            <person name="Bharti A.K."/>
            <person name="Chapman J."/>
            <person name="Feltus F.A."/>
            <person name="Gowik U."/>
            <person name="Grigoriev I.V."/>
            <person name="Lyons E."/>
            <person name="Maher C.A."/>
            <person name="Martis M."/>
            <person name="Narechania A."/>
            <person name="Otillar R.P."/>
            <person name="Penning B.W."/>
            <person name="Salamov A.A."/>
            <person name="Wang Y."/>
            <person name="Zhang L."/>
            <person name="Carpita N.C."/>
            <person name="Freeling M."/>
            <person name="Gingle A.R."/>
            <person name="Hash C.T."/>
            <person name="Keller B."/>
            <person name="Klein P."/>
            <person name="Kresovich S."/>
            <person name="McCann M.C."/>
            <person name="Ming R."/>
            <person name="Peterson D.G."/>
            <person name="Mehboob-ur-Rahman"/>
            <person name="Ware D."/>
            <person name="Westhoff P."/>
            <person name="Mayer K.F."/>
            <person name="Messing J."/>
            <person name="Rokhsar D.S."/>
        </authorList>
    </citation>
    <scope>NUCLEOTIDE SEQUENCE [LARGE SCALE GENOMIC DNA]</scope>
    <source>
        <strain evidence="6">cv. BTx623</strain>
    </source>
</reference>
<evidence type="ECO:0000256" key="2">
    <source>
        <dbReference type="ARBA" id="ARBA00022448"/>
    </source>
</evidence>
<dbReference type="Gene3D" id="3.40.50.300">
    <property type="entry name" value="P-loop containing nucleotide triphosphate hydrolases"/>
    <property type="match status" value="1"/>
</dbReference>
<reference evidence="6" key="2">
    <citation type="journal article" date="2018" name="Plant J.">
        <title>The Sorghum bicolor reference genome: improved assembly, gene annotations, a transcriptome atlas, and signatures of genome organization.</title>
        <authorList>
            <person name="McCormick R.F."/>
            <person name="Truong S.K."/>
            <person name="Sreedasyam A."/>
            <person name="Jenkins J."/>
            <person name="Shu S."/>
            <person name="Sims D."/>
            <person name="Kennedy M."/>
            <person name="Amirebrahimi M."/>
            <person name="Weers B.D."/>
            <person name="McKinley B."/>
            <person name="Mattison A."/>
            <person name="Morishige D.T."/>
            <person name="Grimwood J."/>
            <person name="Schmutz J."/>
            <person name="Mullet J.E."/>
        </authorList>
    </citation>
    <scope>NUCLEOTIDE SEQUENCE [LARGE SCALE GENOMIC DNA]</scope>
    <source>
        <strain evidence="6">cv. BTx623</strain>
    </source>
</reference>
<evidence type="ECO:0000313" key="6">
    <source>
        <dbReference type="Proteomes" id="UP000000768"/>
    </source>
</evidence>
<keyword evidence="4" id="KW-0472">Membrane</keyword>
<keyword evidence="4" id="KW-0812">Transmembrane</keyword>
<dbReference type="GO" id="GO:0005886">
    <property type="term" value="C:plasma membrane"/>
    <property type="evidence" value="ECO:0007669"/>
    <property type="project" value="UniProtKB-SubCell"/>
</dbReference>
<dbReference type="PANTHER" id="PTHR45826">
    <property type="entry name" value="POLYAMINE TRANSPORTER PUT1"/>
    <property type="match status" value="1"/>
</dbReference>
<keyword evidence="6" id="KW-1185">Reference proteome</keyword>
<gene>
    <name evidence="5" type="ORF">SORBI_3001G357650</name>
</gene>
<name>A0A1Z5S9D6_SORBI</name>
<comment type="subcellular location">
    <subcellularLocation>
        <location evidence="1">Cell membrane</location>
        <topology evidence="1">Multi-pass membrane protein</topology>
    </subcellularLocation>
</comment>
<evidence type="ECO:0000256" key="4">
    <source>
        <dbReference type="SAM" id="Phobius"/>
    </source>
</evidence>
<proteinExistence type="predicted"/>
<dbReference type="STRING" id="4558.A0A1Z5S9D6"/>
<feature type="transmembrane region" description="Helical" evidence="4">
    <location>
        <begin position="126"/>
        <end position="146"/>
    </location>
</feature>
<dbReference type="GO" id="GO:0022857">
    <property type="term" value="F:transmembrane transporter activity"/>
    <property type="evidence" value="ECO:0007669"/>
    <property type="project" value="InterPro"/>
</dbReference>